<feature type="transmembrane region" description="Helical" evidence="2">
    <location>
        <begin position="96"/>
        <end position="116"/>
    </location>
</feature>
<dbReference type="AlphaFoldDB" id="W7J364"/>
<feature type="compositionally biased region" description="Polar residues" evidence="1">
    <location>
        <begin position="1"/>
        <end position="18"/>
    </location>
</feature>
<evidence type="ECO:0000313" key="3">
    <source>
        <dbReference type="EMBL" id="EWC63391.1"/>
    </source>
</evidence>
<keyword evidence="2" id="KW-0812">Transmembrane</keyword>
<dbReference type="RefSeq" id="WP_035279664.1">
    <property type="nucleotide sequence ID" value="NZ_AYXG01000045.1"/>
</dbReference>
<keyword evidence="2" id="KW-0472">Membrane</keyword>
<accession>W7J364</accession>
<feature type="transmembrane region" description="Helical" evidence="2">
    <location>
        <begin position="128"/>
        <end position="147"/>
    </location>
</feature>
<dbReference type="EMBL" id="AYXG01000045">
    <property type="protein sequence ID" value="EWC63391.1"/>
    <property type="molecule type" value="Genomic_DNA"/>
</dbReference>
<keyword evidence="4" id="KW-1185">Reference proteome</keyword>
<name>W7J364_9PSEU</name>
<dbReference type="TCDB" id="1.A.77.5.5">
    <property type="family name" value="the mg(2+)/ca(2+) uniporter (mcu) family"/>
</dbReference>
<feature type="region of interest" description="Disordered" evidence="1">
    <location>
        <begin position="1"/>
        <end position="23"/>
    </location>
</feature>
<dbReference type="STRING" id="909613.UO65_1277"/>
<sequence>MSENPDTTPDSATATRPQRQSDPHARAMLTLAGAMFRYALWPSVGTAVLGVVLFGLLRGGAGAFGAAVGGALACVSSLITLALMRATAHQGPHIGMAASLGGFVGKLLLLLIVMTLLRGVDALEPKSLGITMIAVVVVAAGAEALAFRRTKLPTIIPAGEE</sequence>
<gene>
    <name evidence="3" type="ORF">UO65_1277</name>
</gene>
<evidence type="ECO:0000256" key="2">
    <source>
        <dbReference type="SAM" id="Phobius"/>
    </source>
</evidence>
<reference evidence="3 4" key="1">
    <citation type="journal article" date="2014" name="Genome Announc.">
        <title>Draft Genome Sequence of the Antitrypanosomally Active Sponge-Associated Bacterium Actinokineospora sp. Strain EG49.</title>
        <authorList>
            <person name="Harjes J."/>
            <person name="Ryu T."/>
            <person name="Abdelmohsen U.R."/>
            <person name="Moitinho-Silva L."/>
            <person name="Horn H."/>
            <person name="Ravasi T."/>
            <person name="Hentschel U."/>
        </authorList>
    </citation>
    <scope>NUCLEOTIDE SEQUENCE [LARGE SCALE GENOMIC DNA]</scope>
    <source>
        <strain evidence="3 4">EG49</strain>
    </source>
</reference>
<feature type="transmembrane region" description="Helical" evidence="2">
    <location>
        <begin position="63"/>
        <end position="84"/>
    </location>
</feature>
<organism evidence="3 4">
    <name type="scientific">Actinokineospora spheciospongiae</name>
    <dbReference type="NCBI Taxonomy" id="909613"/>
    <lineage>
        <taxon>Bacteria</taxon>
        <taxon>Bacillati</taxon>
        <taxon>Actinomycetota</taxon>
        <taxon>Actinomycetes</taxon>
        <taxon>Pseudonocardiales</taxon>
        <taxon>Pseudonocardiaceae</taxon>
        <taxon>Actinokineospora</taxon>
    </lineage>
</organism>
<keyword evidence="2" id="KW-1133">Transmembrane helix</keyword>
<comment type="caution">
    <text evidence="3">The sequence shown here is derived from an EMBL/GenBank/DDBJ whole genome shotgun (WGS) entry which is preliminary data.</text>
</comment>
<proteinExistence type="predicted"/>
<protein>
    <submittedName>
        <fullName evidence="3">ATP synthase protein I2</fullName>
    </submittedName>
</protein>
<dbReference type="eggNOG" id="ENOG5033WXA">
    <property type="taxonomic scope" value="Bacteria"/>
</dbReference>
<evidence type="ECO:0000256" key="1">
    <source>
        <dbReference type="SAM" id="MobiDB-lite"/>
    </source>
</evidence>
<feature type="transmembrane region" description="Helical" evidence="2">
    <location>
        <begin position="38"/>
        <end position="57"/>
    </location>
</feature>
<evidence type="ECO:0000313" key="4">
    <source>
        <dbReference type="Proteomes" id="UP000019277"/>
    </source>
</evidence>
<dbReference type="Proteomes" id="UP000019277">
    <property type="component" value="Unassembled WGS sequence"/>
</dbReference>